<dbReference type="OrthoDB" id="504689at2759"/>
<accession>A0A0B7NST2</accession>
<dbReference type="InterPro" id="IPR029039">
    <property type="entry name" value="Flavoprotein-like_sf"/>
</dbReference>
<dbReference type="NCBIfam" id="NF002999">
    <property type="entry name" value="PRK03767.1"/>
    <property type="match status" value="1"/>
</dbReference>
<gene>
    <name evidence="3" type="primary">PARPA_12329.1 scaffold 44939</name>
</gene>
<proteinExistence type="inferred from homology"/>
<dbReference type="GO" id="GO:0016020">
    <property type="term" value="C:membrane"/>
    <property type="evidence" value="ECO:0007669"/>
    <property type="project" value="TreeGrafter"/>
</dbReference>
<keyword evidence="4" id="KW-1185">Reference proteome</keyword>
<dbReference type="Pfam" id="PF03358">
    <property type="entry name" value="FMN_red"/>
    <property type="match status" value="1"/>
</dbReference>
<dbReference type="Gene3D" id="3.40.50.360">
    <property type="match status" value="1"/>
</dbReference>
<dbReference type="AlphaFoldDB" id="A0A0B7NST2"/>
<dbReference type="Proteomes" id="UP000054107">
    <property type="component" value="Unassembled WGS sequence"/>
</dbReference>
<dbReference type="EMBL" id="LN733737">
    <property type="protein sequence ID" value="CEP18029.1"/>
    <property type="molecule type" value="Genomic_DNA"/>
</dbReference>
<dbReference type="GO" id="GO:0010181">
    <property type="term" value="F:FMN binding"/>
    <property type="evidence" value="ECO:0007669"/>
    <property type="project" value="InterPro"/>
</dbReference>
<dbReference type="PANTHER" id="PTHR30546:SF23">
    <property type="entry name" value="FLAVOPROTEIN-LIKE PROTEIN YCP4-RELATED"/>
    <property type="match status" value="1"/>
</dbReference>
<reference evidence="3 4" key="1">
    <citation type="submission" date="2014-09" db="EMBL/GenBank/DDBJ databases">
        <authorList>
            <person name="Ellenberger Sabrina"/>
        </authorList>
    </citation>
    <scope>NUCLEOTIDE SEQUENCE [LARGE SCALE GENOMIC DNA]</scope>
    <source>
        <strain evidence="3 4">CBS 412.66</strain>
    </source>
</reference>
<dbReference type="STRING" id="35722.A0A0B7NST2"/>
<evidence type="ECO:0000259" key="2">
    <source>
        <dbReference type="PROSITE" id="PS50902"/>
    </source>
</evidence>
<protein>
    <recommendedName>
        <fullName evidence="2">Flavodoxin-like domain-containing protein</fullName>
    </recommendedName>
</protein>
<dbReference type="InterPro" id="IPR010089">
    <property type="entry name" value="Flavoprotein_WrbA-like"/>
</dbReference>
<feature type="domain" description="Flavodoxin-like" evidence="2">
    <location>
        <begin position="5"/>
        <end position="191"/>
    </location>
</feature>
<dbReference type="InterPro" id="IPR005025">
    <property type="entry name" value="FMN_Rdtase-like_dom"/>
</dbReference>
<evidence type="ECO:0000313" key="4">
    <source>
        <dbReference type="Proteomes" id="UP000054107"/>
    </source>
</evidence>
<dbReference type="PANTHER" id="PTHR30546">
    <property type="entry name" value="FLAVODOXIN-RELATED PROTEIN WRBA-RELATED"/>
    <property type="match status" value="1"/>
</dbReference>
<dbReference type="NCBIfam" id="TIGR01755">
    <property type="entry name" value="flav_wrbA"/>
    <property type="match status" value="1"/>
</dbReference>
<name>A0A0B7NST2_9FUNG</name>
<dbReference type="GO" id="GO:0003955">
    <property type="term" value="F:NAD(P)H dehydrogenase (quinone) activity"/>
    <property type="evidence" value="ECO:0007669"/>
    <property type="project" value="InterPro"/>
</dbReference>
<dbReference type="InterPro" id="IPR008254">
    <property type="entry name" value="Flavodoxin/NO_synth"/>
</dbReference>
<organism evidence="3 4">
    <name type="scientific">Parasitella parasitica</name>
    <dbReference type="NCBI Taxonomy" id="35722"/>
    <lineage>
        <taxon>Eukaryota</taxon>
        <taxon>Fungi</taxon>
        <taxon>Fungi incertae sedis</taxon>
        <taxon>Mucoromycota</taxon>
        <taxon>Mucoromycotina</taxon>
        <taxon>Mucoromycetes</taxon>
        <taxon>Mucorales</taxon>
        <taxon>Mucorineae</taxon>
        <taxon>Mucoraceae</taxon>
        <taxon>Parasitella</taxon>
    </lineage>
</organism>
<evidence type="ECO:0000256" key="1">
    <source>
        <dbReference type="ARBA" id="ARBA00006961"/>
    </source>
</evidence>
<comment type="similarity">
    <text evidence="1">Belongs to the WrbA family.</text>
</comment>
<dbReference type="FunFam" id="3.40.50.360:FF:000001">
    <property type="entry name" value="NAD(P)H dehydrogenase (Quinone) FQR1-like"/>
    <property type="match status" value="1"/>
</dbReference>
<evidence type="ECO:0000313" key="3">
    <source>
        <dbReference type="EMBL" id="CEP18029.1"/>
    </source>
</evidence>
<sequence>MPAKVYIIIYSLYHHIYTLAQEVQKGLVSAGVDAKIFQVPETLSDEILTKMHAPPKPDVPVITVADLSEADGFLFGIPTRFGTMPAQIKAFLDSTGGLWASGALAGKFAGTFFSTASQHGGQETTAFTTVTYFAHHGMIYVPLGFSNPHLFDNSEVIGGSPYGAGTVANGDGSRQVTNKEKEIAVTQGENFGKIISTYVKGKTAA</sequence>
<dbReference type="PROSITE" id="PS50902">
    <property type="entry name" value="FLAVODOXIN_LIKE"/>
    <property type="match status" value="1"/>
</dbReference>
<dbReference type="SUPFAM" id="SSF52218">
    <property type="entry name" value="Flavoproteins"/>
    <property type="match status" value="1"/>
</dbReference>